<dbReference type="Proteomes" id="UP001256646">
    <property type="component" value="Unassembled WGS sequence"/>
</dbReference>
<dbReference type="Gene3D" id="1.10.8.260">
    <property type="entry name" value="HI0933 insert domain-like"/>
    <property type="match status" value="1"/>
</dbReference>
<keyword evidence="2" id="KW-0285">Flavoprotein</keyword>
<keyword evidence="6" id="KW-0560">Oxidoreductase</keyword>
<feature type="domain" description="RsdA/BaiN/AoA(So)-like Rossmann fold-like" evidence="4">
    <location>
        <begin position="3"/>
        <end position="403"/>
    </location>
</feature>
<comment type="caution">
    <text evidence="6">The sequence shown here is derived from an EMBL/GenBank/DDBJ whole genome shotgun (WGS) entry which is preliminary data.</text>
</comment>
<gene>
    <name evidence="6" type="ORF">RGC78_09870</name>
</gene>
<dbReference type="Gene3D" id="3.50.50.60">
    <property type="entry name" value="FAD/NAD(P)-binding domain"/>
    <property type="match status" value="1"/>
</dbReference>
<keyword evidence="7" id="KW-1185">Reference proteome</keyword>
<keyword evidence="3" id="KW-0274">FAD</keyword>
<organism evidence="6 7">
    <name type="scientific">Clostridium aquiflavi</name>
    <dbReference type="NCBI Taxonomy" id="3073603"/>
    <lineage>
        <taxon>Bacteria</taxon>
        <taxon>Bacillati</taxon>
        <taxon>Bacillota</taxon>
        <taxon>Clostridia</taxon>
        <taxon>Eubacteriales</taxon>
        <taxon>Clostridiaceae</taxon>
        <taxon>Clostridium</taxon>
    </lineage>
</organism>
<reference evidence="6 7" key="1">
    <citation type="submission" date="2023-09" db="EMBL/GenBank/DDBJ databases">
        <authorList>
            <person name="Zhai L."/>
        </authorList>
    </citation>
    <scope>NUCLEOTIDE SEQUENCE [LARGE SCALE GENOMIC DNA]</scope>
    <source>
        <strain evidence="6 7">5 N-1</strain>
    </source>
</reference>
<evidence type="ECO:0000313" key="7">
    <source>
        <dbReference type="Proteomes" id="UP001256646"/>
    </source>
</evidence>
<dbReference type="PANTHER" id="PTHR42887">
    <property type="entry name" value="OS12G0638800 PROTEIN"/>
    <property type="match status" value="1"/>
</dbReference>
<proteinExistence type="predicted"/>
<evidence type="ECO:0000259" key="4">
    <source>
        <dbReference type="Pfam" id="PF03486"/>
    </source>
</evidence>
<comment type="cofactor">
    <cofactor evidence="1">
        <name>FAD</name>
        <dbReference type="ChEBI" id="CHEBI:57692"/>
    </cofactor>
</comment>
<name>A0ABU1EHA1_9CLOT</name>
<dbReference type="EC" id="1.14.13.-" evidence="6"/>
<dbReference type="InterPro" id="IPR023166">
    <property type="entry name" value="BaiN-like_dom_sf"/>
</dbReference>
<dbReference type="Pfam" id="PF22780">
    <property type="entry name" value="HI0933_like_1st"/>
    <property type="match status" value="1"/>
</dbReference>
<dbReference type="Gene3D" id="2.40.30.10">
    <property type="entry name" value="Translation factors"/>
    <property type="match status" value="1"/>
</dbReference>
<protein>
    <submittedName>
        <fullName evidence="6">NAD(P)/FAD-dependent oxidoreductase</fullName>
        <ecNumber evidence="6">1.14.13.-</ecNumber>
    </submittedName>
</protein>
<dbReference type="PRINTS" id="PR00411">
    <property type="entry name" value="PNDRDTASEI"/>
</dbReference>
<dbReference type="InterPro" id="IPR057661">
    <property type="entry name" value="RsdA/BaiN/AoA(So)_Rossmann"/>
</dbReference>
<dbReference type="RefSeq" id="WP_252224359.1">
    <property type="nucleotide sequence ID" value="NZ_JAVJAN010000024.1"/>
</dbReference>
<evidence type="ECO:0000313" key="6">
    <source>
        <dbReference type="EMBL" id="MDR5587772.1"/>
    </source>
</evidence>
<dbReference type="InterPro" id="IPR004792">
    <property type="entry name" value="BaiN-like"/>
</dbReference>
<evidence type="ECO:0000259" key="5">
    <source>
        <dbReference type="Pfam" id="PF22780"/>
    </source>
</evidence>
<dbReference type="InterPro" id="IPR036188">
    <property type="entry name" value="FAD/NAD-bd_sf"/>
</dbReference>
<dbReference type="GO" id="GO:0016491">
    <property type="term" value="F:oxidoreductase activity"/>
    <property type="evidence" value="ECO:0007669"/>
    <property type="project" value="UniProtKB-KW"/>
</dbReference>
<accession>A0ABU1EHA1</accession>
<sequence>MSKVIVIGAGPAGMMAAITAAKEHKVTLLDGNERLGKKLFITGKGRCNVTNAKDISEFFDYIPGNPHFLYSALYTFTNEDTMNFFSNEGIKLKVERGDRVFPESDKSSDIIRGLSNALSRTDVKIKLNSKVTDIKYKDNNITGIEINNDEILKADHYIIATGGASYPLTGSRGEGQEFSKKLGHKVIPLKPALVPMVVKDAKTKELMGLSLKNVEVTIKENDKKVVYKNFGEMLFTHFGVSGPLILSGSRFIENNKNYKLHIDLKPSLNLGELDKRIQRDFNKYLNKDFKNSLNELLPQKLIPMIIEMSNIPEEKKVNEITKEERRNLVNLLKDFSFDLNGLRPLAEGIVTKGGIDVKEIDPSTMRSKIIDNLSFCGEVMDVDAFTGGYNVQIAFATGVIAGSHIE</sequence>
<evidence type="ECO:0000256" key="2">
    <source>
        <dbReference type="ARBA" id="ARBA00022630"/>
    </source>
</evidence>
<dbReference type="PANTHER" id="PTHR42887:SF2">
    <property type="entry name" value="OS12G0638800 PROTEIN"/>
    <property type="match status" value="1"/>
</dbReference>
<dbReference type="SUPFAM" id="SSF160996">
    <property type="entry name" value="HI0933 insert domain-like"/>
    <property type="match status" value="1"/>
</dbReference>
<feature type="domain" description="RsdA/BaiN/AoA(So)-like insert" evidence="5">
    <location>
        <begin position="190"/>
        <end position="350"/>
    </location>
</feature>
<evidence type="ECO:0000256" key="3">
    <source>
        <dbReference type="ARBA" id="ARBA00022827"/>
    </source>
</evidence>
<dbReference type="PRINTS" id="PR00368">
    <property type="entry name" value="FADPNR"/>
</dbReference>
<evidence type="ECO:0000256" key="1">
    <source>
        <dbReference type="ARBA" id="ARBA00001974"/>
    </source>
</evidence>
<dbReference type="SUPFAM" id="SSF51905">
    <property type="entry name" value="FAD/NAD(P)-binding domain"/>
    <property type="match status" value="1"/>
</dbReference>
<dbReference type="EMBL" id="JAVJAN010000024">
    <property type="protein sequence ID" value="MDR5587772.1"/>
    <property type="molecule type" value="Genomic_DNA"/>
</dbReference>
<dbReference type="InterPro" id="IPR055178">
    <property type="entry name" value="RsdA/BaiN/AoA(So)-like_dom"/>
</dbReference>
<dbReference type="Pfam" id="PF03486">
    <property type="entry name" value="HI0933_like"/>
    <property type="match status" value="1"/>
</dbReference>
<dbReference type="NCBIfam" id="TIGR00275">
    <property type="entry name" value="aminoacetone oxidase family FAD-binding enzyme"/>
    <property type="match status" value="1"/>
</dbReference>